<dbReference type="Proteomes" id="UP000252706">
    <property type="component" value="Unassembled WGS sequence"/>
</dbReference>
<reference evidence="1 2" key="1">
    <citation type="submission" date="2018-07" db="EMBL/GenBank/DDBJ databases">
        <title>Modular assembly of carbohydrate-degrading microbial communities in the ocean.</title>
        <authorList>
            <person name="Enke T.N."/>
            <person name="Datta M.S."/>
            <person name="Schwartzman J.A."/>
            <person name="Cermak N."/>
            <person name="Schmitz D.A."/>
            <person name="Barrere J."/>
            <person name="Cordero O.X."/>
        </authorList>
    </citation>
    <scope>NUCLEOTIDE SEQUENCE [LARGE SCALE GENOMIC DNA]</scope>
    <source>
        <strain evidence="1 2">C3M10</strain>
    </source>
</reference>
<dbReference type="AlphaFoldDB" id="A0A366WIL4"/>
<dbReference type="OrthoDB" id="7834507at2"/>
<comment type="caution">
    <text evidence="1">The sequence shown here is derived from an EMBL/GenBank/DDBJ whole genome shotgun (WGS) entry which is preliminary data.</text>
</comment>
<organism evidence="1 2">
    <name type="scientific">Phaeobacter gallaeciensis</name>
    <dbReference type="NCBI Taxonomy" id="60890"/>
    <lineage>
        <taxon>Bacteria</taxon>
        <taxon>Pseudomonadati</taxon>
        <taxon>Pseudomonadota</taxon>
        <taxon>Alphaproteobacteria</taxon>
        <taxon>Rhodobacterales</taxon>
        <taxon>Roseobacteraceae</taxon>
        <taxon>Phaeobacter</taxon>
    </lineage>
</organism>
<gene>
    <name evidence="1" type="ORF">DS909_22295</name>
</gene>
<sequence>MEIEDTVYPGSYYSLMRFLDRKEIPYAHPETVLPAADVDLAALKDQIVRFDPDHVPPDDLRDARRKRHALEQEFDGGSALHLLHALVISLLRRSPAPTAAQDLFFRLWTEQGQHLAQTLPVRWLISAATTFGDHGQTPEQIKGGSGLAMLFDLIKLHDSERRVSGRANDHAYSRVSGRKIPPLAFGMAGYSLTAGDLDKIMLARLWRLAEDDAILRPLGFRMLGLVMTDKRSIFARLRRYKGK</sequence>
<protein>
    <submittedName>
        <fullName evidence="1">Uncharacterized protein</fullName>
    </submittedName>
</protein>
<proteinExistence type="predicted"/>
<evidence type="ECO:0000313" key="2">
    <source>
        <dbReference type="Proteomes" id="UP000252706"/>
    </source>
</evidence>
<dbReference type="EMBL" id="QOCE01000053">
    <property type="protein sequence ID" value="RBW49624.1"/>
    <property type="molecule type" value="Genomic_DNA"/>
</dbReference>
<accession>A0A366WIL4</accession>
<name>A0A366WIL4_9RHOB</name>
<dbReference type="RefSeq" id="WP_113825793.1">
    <property type="nucleotide sequence ID" value="NZ_QOCE01000053.1"/>
</dbReference>
<evidence type="ECO:0000313" key="1">
    <source>
        <dbReference type="EMBL" id="RBW49624.1"/>
    </source>
</evidence>